<dbReference type="EMBL" id="MU006302">
    <property type="protein sequence ID" value="KAF2851552.1"/>
    <property type="molecule type" value="Genomic_DNA"/>
</dbReference>
<feature type="compositionally biased region" description="Basic and acidic residues" evidence="1">
    <location>
        <begin position="192"/>
        <end position="207"/>
    </location>
</feature>
<feature type="compositionally biased region" description="Polar residues" evidence="1">
    <location>
        <begin position="160"/>
        <end position="170"/>
    </location>
</feature>
<feature type="compositionally biased region" description="Basic and acidic residues" evidence="1">
    <location>
        <begin position="70"/>
        <end position="79"/>
    </location>
</feature>
<dbReference type="Proteomes" id="UP000799423">
    <property type="component" value="Unassembled WGS sequence"/>
</dbReference>
<keyword evidence="3" id="KW-1185">Reference proteome</keyword>
<feature type="compositionally biased region" description="Polar residues" evidence="1">
    <location>
        <begin position="382"/>
        <end position="394"/>
    </location>
</feature>
<dbReference type="AlphaFoldDB" id="A0A6A7B8I5"/>
<feature type="compositionally biased region" description="Basic and acidic residues" evidence="1">
    <location>
        <begin position="118"/>
        <end position="133"/>
    </location>
</feature>
<gene>
    <name evidence="2" type="ORF">T440DRAFT_467803</name>
</gene>
<feature type="compositionally biased region" description="Basic residues" evidence="1">
    <location>
        <begin position="147"/>
        <end position="156"/>
    </location>
</feature>
<feature type="non-terminal residue" evidence="2">
    <location>
        <position position="420"/>
    </location>
</feature>
<protein>
    <submittedName>
        <fullName evidence="2">Uncharacterized protein</fullName>
    </submittedName>
</protein>
<feature type="region of interest" description="Disordered" evidence="1">
    <location>
        <begin position="1"/>
        <end position="242"/>
    </location>
</feature>
<reference evidence="2" key="1">
    <citation type="submission" date="2020-01" db="EMBL/GenBank/DDBJ databases">
        <authorList>
            <consortium name="DOE Joint Genome Institute"/>
            <person name="Haridas S."/>
            <person name="Albert R."/>
            <person name="Binder M."/>
            <person name="Bloem J."/>
            <person name="Labutti K."/>
            <person name="Salamov A."/>
            <person name="Andreopoulos B."/>
            <person name="Baker S.E."/>
            <person name="Barry K."/>
            <person name="Bills G."/>
            <person name="Bluhm B.H."/>
            <person name="Cannon C."/>
            <person name="Castanera R."/>
            <person name="Culley D.E."/>
            <person name="Daum C."/>
            <person name="Ezra D."/>
            <person name="Gonzalez J.B."/>
            <person name="Henrissat B."/>
            <person name="Kuo A."/>
            <person name="Liang C."/>
            <person name="Lipzen A."/>
            <person name="Lutzoni F."/>
            <person name="Magnuson J."/>
            <person name="Mondo S."/>
            <person name="Nolan M."/>
            <person name="Ohm R."/>
            <person name="Pangilinan J."/>
            <person name="Park H.-J."/>
            <person name="Ramirez L."/>
            <person name="Alfaro M."/>
            <person name="Sun H."/>
            <person name="Tritt A."/>
            <person name="Yoshinaga Y."/>
            <person name="Zwiers L.-H."/>
            <person name="Turgeon B.G."/>
            <person name="Goodwin S.B."/>
            <person name="Spatafora J.W."/>
            <person name="Crous P.W."/>
            <person name="Grigoriev I.V."/>
        </authorList>
    </citation>
    <scope>NUCLEOTIDE SEQUENCE</scope>
    <source>
        <strain evidence="2">IPT5</strain>
    </source>
</reference>
<dbReference type="OrthoDB" id="3946385at2759"/>
<evidence type="ECO:0000313" key="3">
    <source>
        <dbReference type="Proteomes" id="UP000799423"/>
    </source>
</evidence>
<feature type="compositionally biased region" description="Gly residues" evidence="1">
    <location>
        <begin position="34"/>
        <end position="44"/>
    </location>
</feature>
<feature type="compositionally biased region" description="Low complexity" evidence="1">
    <location>
        <begin position="296"/>
        <end position="328"/>
    </location>
</feature>
<evidence type="ECO:0000313" key="2">
    <source>
        <dbReference type="EMBL" id="KAF2851552.1"/>
    </source>
</evidence>
<organism evidence="2 3">
    <name type="scientific">Plenodomus tracheiphilus IPT5</name>
    <dbReference type="NCBI Taxonomy" id="1408161"/>
    <lineage>
        <taxon>Eukaryota</taxon>
        <taxon>Fungi</taxon>
        <taxon>Dikarya</taxon>
        <taxon>Ascomycota</taxon>
        <taxon>Pezizomycotina</taxon>
        <taxon>Dothideomycetes</taxon>
        <taxon>Pleosporomycetidae</taxon>
        <taxon>Pleosporales</taxon>
        <taxon>Pleosporineae</taxon>
        <taxon>Leptosphaeriaceae</taxon>
        <taxon>Plenodomus</taxon>
    </lineage>
</organism>
<feature type="region of interest" description="Disordered" evidence="1">
    <location>
        <begin position="296"/>
        <end position="345"/>
    </location>
</feature>
<sequence>MATNPVSSPTKAATPIAKPLKTKTTVDAQKPGKAGAGVSEGVGAGKESVKKSLVSTAPSPAGTAALAKLVSERSTSDPKPRRKPRKLKKNGPLDPTSDTASISSVPADTTQDPAAELDALKSRVRGLEAKVEELYSNTSTRPQSSRSPRRRGKGRKVSSLTQAPTLNTLPGMSKDQAANRRNEVKEEEADEELVRLEGELEVARQDLDSYPYRSYPHRTASQDSDQNDIEEIPRDSGERTMMQGNKQVTLSGSYRIPIPTNVSMDDVKNIKSGVSAAQNVAKTFLEQRRAAAALRAEQSAASSSSKTTTATTTARHSASGSSSTRAESGGAMGRDICVGEGNSEDKQSWGDWIGGYSLAITRAVKSIEHEAAMESRRGDFGTASQTRSDRTSAAPSMKKNAEKRPPAKAKLSSEQVHGLM</sequence>
<evidence type="ECO:0000256" key="1">
    <source>
        <dbReference type="SAM" id="MobiDB-lite"/>
    </source>
</evidence>
<feature type="compositionally biased region" description="Polar residues" evidence="1">
    <location>
        <begin position="96"/>
        <end position="112"/>
    </location>
</feature>
<feature type="compositionally biased region" description="Polar residues" evidence="1">
    <location>
        <begin position="1"/>
        <end position="11"/>
    </location>
</feature>
<feature type="region of interest" description="Disordered" evidence="1">
    <location>
        <begin position="372"/>
        <end position="420"/>
    </location>
</feature>
<accession>A0A6A7B8I5</accession>
<name>A0A6A7B8I5_9PLEO</name>
<proteinExistence type="predicted"/>
<feature type="compositionally biased region" description="Basic residues" evidence="1">
    <location>
        <begin position="80"/>
        <end position="89"/>
    </location>
</feature>